<evidence type="ECO:0000259" key="17">
    <source>
        <dbReference type="Pfam" id="PF08746"/>
    </source>
</evidence>
<comment type="subunit">
    <text evidence="15">Component of the Smc5-Smc6 complex.</text>
</comment>
<evidence type="ECO:0000256" key="5">
    <source>
        <dbReference type="ARBA" id="ARBA00019422"/>
    </source>
</evidence>
<gene>
    <name evidence="18" type="ORF">PT974_00666</name>
</gene>
<dbReference type="PANTHER" id="PTHR20973:SF0">
    <property type="entry name" value="NON-STRUCTURAL MAINTENANCE OF CHROMOSOMES ELEMENT 1 HOMOLOG"/>
    <property type="match status" value="1"/>
</dbReference>
<comment type="subcellular location">
    <subcellularLocation>
        <location evidence="2 15">Nucleus</location>
    </subcellularLocation>
</comment>
<keyword evidence="7 15" id="KW-0479">Metal-binding</keyword>
<organism evidence="18 19">
    <name type="scientific">Cladobotryum mycophilum</name>
    <dbReference type="NCBI Taxonomy" id="491253"/>
    <lineage>
        <taxon>Eukaryota</taxon>
        <taxon>Fungi</taxon>
        <taxon>Dikarya</taxon>
        <taxon>Ascomycota</taxon>
        <taxon>Pezizomycotina</taxon>
        <taxon>Sordariomycetes</taxon>
        <taxon>Hypocreomycetidae</taxon>
        <taxon>Hypocreales</taxon>
        <taxon>Hypocreaceae</taxon>
        <taxon>Cladobotryum</taxon>
    </lineage>
</organism>
<reference evidence="18 19" key="1">
    <citation type="submission" date="2024-01" db="EMBL/GenBank/DDBJ databases">
        <title>Complete genome of Cladobotryum mycophilum ATHUM6906.</title>
        <authorList>
            <person name="Christinaki A.C."/>
            <person name="Myridakis A.I."/>
            <person name="Kouvelis V.N."/>
        </authorList>
    </citation>
    <scope>NUCLEOTIDE SEQUENCE [LARGE SCALE GENOMIC DNA]</scope>
    <source>
        <strain evidence="18 19">ATHUM6906</strain>
    </source>
</reference>
<dbReference type="InterPro" id="IPR014857">
    <property type="entry name" value="Nse1_RING_C4HC3-type"/>
</dbReference>
<dbReference type="Gene3D" id="3.30.40.10">
    <property type="entry name" value="Zinc/RING finger domain, C3HC4 (zinc finger)"/>
    <property type="match status" value="1"/>
</dbReference>
<evidence type="ECO:0000256" key="4">
    <source>
        <dbReference type="ARBA" id="ARBA00012483"/>
    </source>
</evidence>
<protein>
    <recommendedName>
        <fullName evidence="5 15">Non-structural maintenance of chromosomes element 1 homolog</fullName>
        <ecNumber evidence="4 15">2.3.2.27</ecNumber>
    </recommendedName>
</protein>
<evidence type="ECO:0000256" key="15">
    <source>
        <dbReference type="RuleBase" id="RU368018"/>
    </source>
</evidence>
<dbReference type="CDD" id="cd16493">
    <property type="entry name" value="RING-CH-C4HC3_NSE1"/>
    <property type="match status" value="1"/>
</dbReference>
<dbReference type="EC" id="2.3.2.27" evidence="4 15"/>
<evidence type="ECO:0000256" key="3">
    <source>
        <dbReference type="ARBA" id="ARBA00010258"/>
    </source>
</evidence>
<dbReference type="PANTHER" id="PTHR20973">
    <property type="entry name" value="NON-SMC ELEMENT 1-RELATED"/>
    <property type="match status" value="1"/>
</dbReference>
<comment type="caution">
    <text evidence="18">The sequence shown here is derived from an EMBL/GenBank/DDBJ whole genome shotgun (WGS) entry which is preliminary data.</text>
</comment>
<keyword evidence="10 15" id="KW-0833">Ubl conjugation pathway</keyword>
<dbReference type="Proteomes" id="UP001338125">
    <property type="component" value="Unassembled WGS sequence"/>
</dbReference>
<evidence type="ECO:0000256" key="7">
    <source>
        <dbReference type="ARBA" id="ARBA00022723"/>
    </source>
</evidence>
<dbReference type="Pfam" id="PF08746">
    <property type="entry name" value="zf-RING-like"/>
    <property type="match status" value="1"/>
</dbReference>
<keyword evidence="13 15" id="KW-0234">DNA repair</keyword>
<comment type="catalytic activity">
    <reaction evidence="1 15">
        <text>S-ubiquitinyl-[E2 ubiquitin-conjugating enzyme]-L-cysteine + [acceptor protein]-L-lysine = [E2 ubiquitin-conjugating enzyme]-L-cysteine + N(6)-ubiquitinyl-[acceptor protein]-L-lysine.</text>
        <dbReference type="EC" id="2.3.2.27"/>
    </reaction>
</comment>
<evidence type="ECO:0000256" key="6">
    <source>
        <dbReference type="ARBA" id="ARBA00022679"/>
    </source>
</evidence>
<comment type="similarity">
    <text evidence="3 15">Belongs to the NSE1 family.</text>
</comment>
<dbReference type="InterPro" id="IPR036388">
    <property type="entry name" value="WH-like_DNA-bd_sf"/>
</dbReference>
<proteinExistence type="inferred from homology"/>
<dbReference type="InterPro" id="IPR013083">
    <property type="entry name" value="Znf_RING/FYVE/PHD"/>
</dbReference>
<dbReference type="Gene3D" id="3.90.1150.220">
    <property type="match status" value="1"/>
</dbReference>
<feature type="region of interest" description="Disordered" evidence="16">
    <location>
        <begin position="295"/>
        <end position="337"/>
    </location>
</feature>
<evidence type="ECO:0000256" key="12">
    <source>
        <dbReference type="ARBA" id="ARBA00023172"/>
    </source>
</evidence>
<keyword evidence="12 15" id="KW-0233">DNA recombination</keyword>
<feature type="domain" description="Non-structural maintenance of chromosomes element 1 RING C4HC3-type" evidence="17">
    <location>
        <begin position="230"/>
        <end position="272"/>
    </location>
</feature>
<keyword evidence="9 15" id="KW-0863">Zinc-finger</keyword>
<comment type="function">
    <text evidence="15">Acts in a DNA repair pathway for removal of UV-induced DNA damage that is distinct from classical nucleotide excision repair and in repair of ionizing radiation damage. Functions in homologous recombination repair of DNA double strand breaks and in recovery of stalled replication forks.</text>
</comment>
<keyword evidence="11 15" id="KW-0862">Zinc</keyword>
<dbReference type="EMBL" id="JAVFKD010000001">
    <property type="protein sequence ID" value="KAK5998292.1"/>
    <property type="molecule type" value="Genomic_DNA"/>
</dbReference>
<accession>A0ABR0T1K6</accession>
<evidence type="ECO:0000313" key="18">
    <source>
        <dbReference type="EMBL" id="KAK5998292.1"/>
    </source>
</evidence>
<dbReference type="InterPro" id="IPR011513">
    <property type="entry name" value="Nse1"/>
</dbReference>
<keyword evidence="8 15" id="KW-0227">DNA damage</keyword>
<name>A0ABR0T1K6_9HYPO</name>
<evidence type="ECO:0000256" key="13">
    <source>
        <dbReference type="ARBA" id="ARBA00023204"/>
    </source>
</evidence>
<evidence type="ECO:0000256" key="1">
    <source>
        <dbReference type="ARBA" id="ARBA00000900"/>
    </source>
</evidence>
<evidence type="ECO:0000256" key="8">
    <source>
        <dbReference type="ARBA" id="ARBA00022763"/>
    </source>
</evidence>
<sequence length="337" mass="38784">MEDLLRDNYGHGNRAFLQALLAHGTMTYEESRPIIAAILTADNAQREEEYRPDQVTEEQFQDYLDLASRAASLFDYEVRSGVHQVTKQRIYALVNTTSDPQTQLATTYNPEELAFIKRVLDAMFDKFNRPRMESLCITEMQAIKLARPKPRESQANEEDPSSQGPADRGLKHSEVEIVLTSLIEGGWFERSREGFFSLTPRALLELRPWLIDSYNDLDAEPNEWQRIKFCEACKEIVTYGLRCSEPDCNLRLHDICQEAFWRSRRGKSCPKCSTEWTGNRYVGERAITMTEAYKKGRKRSGGHRNNLAEDIVRQQGMEESSEVEQEEERGGARRGRG</sequence>
<keyword evidence="19" id="KW-1185">Reference proteome</keyword>
<feature type="region of interest" description="Disordered" evidence="16">
    <location>
        <begin position="147"/>
        <end position="170"/>
    </location>
</feature>
<evidence type="ECO:0000256" key="2">
    <source>
        <dbReference type="ARBA" id="ARBA00004123"/>
    </source>
</evidence>
<dbReference type="Pfam" id="PF07574">
    <property type="entry name" value="SMC_Nse1"/>
    <property type="match status" value="1"/>
</dbReference>
<evidence type="ECO:0000256" key="16">
    <source>
        <dbReference type="SAM" id="MobiDB-lite"/>
    </source>
</evidence>
<evidence type="ECO:0000256" key="9">
    <source>
        <dbReference type="ARBA" id="ARBA00022771"/>
    </source>
</evidence>
<evidence type="ECO:0000313" key="19">
    <source>
        <dbReference type="Proteomes" id="UP001338125"/>
    </source>
</evidence>
<dbReference type="Gene3D" id="1.10.10.10">
    <property type="entry name" value="Winged helix-like DNA-binding domain superfamily/Winged helix DNA-binding domain"/>
    <property type="match status" value="1"/>
</dbReference>
<evidence type="ECO:0000256" key="14">
    <source>
        <dbReference type="ARBA" id="ARBA00023242"/>
    </source>
</evidence>
<keyword evidence="6 15" id="KW-0808">Transferase</keyword>
<keyword evidence="14 15" id="KW-0539">Nucleus</keyword>
<evidence type="ECO:0000256" key="10">
    <source>
        <dbReference type="ARBA" id="ARBA00022786"/>
    </source>
</evidence>
<evidence type="ECO:0000256" key="11">
    <source>
        <dbReference type="ARBA" id="ARBA00022833"/>
    </source>
</evidence>